<dbReference type="EMBL" id="LWMS01000006">
    <property type="protein sequence ID" value="PWL08892.1"/>
    <property type="molecule type" value="Genomic_DNA"/>
</dbReference>
<evidence type="ECO:0000313" key="6">
    <source>
        <dbReference type="EMBL" id="PWL08892.1"/>
    </source>
</evidence>
<dbReference type="NCBIfam" id="NF002119">
    <property type="entry name" value="PRK00957.1"/>
    <property type="match status" value="1"/>
</dbReference>
<dbReference type="GO" id="GO:0003871">
    <property type="term" value="F:5-methyltetrahydropteroyltriglutamate-homocysteine S-methyltransferase activity"/>
    <property type="evidence" value="ECO:0007669"/>
    <property type="project" value="UniProtKB-EC"/>
</dbReference>
<dbReference type="InterPro" id="IPR002629">
    <property type="entry name" value="Met_Synth_C/arc"/>
</dbReference>
<proteinExistence type="predicted"/>
<accession>A0A2A2HBP9</accession>
<evidence type="ECO:0000256" key="3">
    <source>
        <dbReference type="ARBA" id="ARBA00022833"/>
    </source>
</evidence>
<evidence type="ECO:0000256" key="1">
    <source>
        <dbReference type="ARBA" id="ARBA00001947"/>
    </source>
</evidence>
<dbReference type="GO" id="GO:0032259">
    <property type="term" value="P:methylation"/>
    <property type="evidence" value="ECO:0007669"/>
    <property type="project" value="UniProtKB-KW"/>
</dbReference>
<dbReference type="InterPro" id="IPR038071">
    <property type="entry name" value="UROD/MetE-like_sf"/>
</dbReference>
<evidence type="ECO:0000256" key="2">
    <source>
        <dbReference type="ARBA" id="ARBA00022723"/>
    </source>
</evidence>
<protein>
    <submittedName>
        <fullName evidence="6">5-methyltetrahydropteroyltriglutamate--homocysteine methyltransferase</fullName>
        <ecNumber evidence="6">2.1.1.14</ecNumber>
    </submittedName>
</protein>
<dbReference type="Gene3D" id="3.20.20.210">
    <property type="match status" value="1"/>
</dbReference>
<comment type="cofactor">
    <cofactor evidence="1">
        <name>Zn(2+)</name>
        <dbReference type="ChEBI" id="CHEBI:29105"/>
    </cofactor>
</comment>
<dbReference type="AlphaFoldDB" id="A0A2A2HBP9"/>
<dbReference type="OrthoDB" id="17656at2157"/>
<reference evidence="6 8" key="1">
    <citation type="submission" date="2016-04" db="EMBL/GenBank/DDBJ databases">
        <title>Genome sequence of Methanosphaera cuniculi DSM 4103.</title>
        <authorList>
            <person name="Poehlein A."/>
            <person name="Seedorf H."/>
            <person name="Daniel R."/>
        </authorList>
    </citation>
    <scope>NUCLEOTIDE SEQUENCE [LARGE SCALE GENOMIC DNA]</scope>
    <source>
        <strain evidence="6 8">DSM 4103</strain>
    </source>
</reference>
<evidence type="ECO:0000313" key="8">
    <source>
        <dbReference type="Proteomes" id="UP000246004"/>
    </source>
</evidence>
<reference evidence="5 7" key="2">
    <citation type="journal article" date="2017" name="BMC Genomics">
        <title>Genomic analysis of methanogenic archaea reveals a shift towards energy conservation.</title>
        <authorList>
            <person name="Gilmore S.P."/>
            <person name="Henske J.K."/>
            <person name="Sexton J.A."/>
            <person name="Solomon K.V."/>
            <person name="Seppala S."/>
            <person name="Yoo J.I."/>
            <person name="Huyett L.M."/>
            <person name="Pressman A."/>
            <person name="Cogan J.Z."/>
            <person name="Kivenson V."/>
            <person name="Peng X."/>
            <person name="Tan Y."/>
            <person name="Valentine D.L."/>
            <person name="O'Malley M.A."/>
        </authorList>
    </citation>
    <scope>NUCLEOTIDE SEQUENCE [LARGE SCALE GENOMIC DNA]</scope>
    <source>
        <strain evidence="5 7">1R-7</strain>
    </source>
</reference>
<dbReference type="EC" id="2.1.1.14" evidence="6"/>
<dbReference type="Pfam" id="PF01717">
    <property type="entry name" value="Meth_synt_2"/>
    <property type="match status" value="1"/>
</dbReference>
<sequence>MNIITTVVGSYPIDDEYKPNTINEKILDKLDMYDEFKKPIHQTVDDYVKYNIDIICDGQPRNDMVKIFTSKINGFKTVDNTVHIIGKITPSANPIGVSDLKYAAKIAHQKNPKYQLYATIDEIFKHEKCGIKGMITGPTSIIHSCNITNFYEDRKTAIYDMAYALQNEAKELEKAGACAIQIDEPFISTGVEDIEVSKRGVEIISKAVNIPVILHVCGDLEDVLEDLLEFDVEILDFEFRGMPENIKTLKKVWNKNTDKIISIGCIDTKLHEVDNIKDVVKTVKQVVDITDEKNVIIDPDCGMRMLDKKIAQEKLSLLDEIKKEGV</sequence>
<dbReference type="GO" id="GO:0008270">
    <property type="term" value="F:zinc ion binding"/>
    <property type="evidence" value="ECO:0007669"/>
    <property type="project" value="InterPro"/>
</dbReference>
<keyword evidence="6" id="KW-0489">Methyltransferase</keyword>
<dbReference type="GO" id="GO:0009086">
    <property type="term" value="P:methionine biosynthetic process"/>
    <property type="evidence" value="ECO:0007669"/>
    <property type="project" value="InterPro"/>
</dbReference>
<dbReference type="Proteomes" id="UP000246004">
    <property type="component" value="Unassembled WGS sequence"/>
</dbReference>
<dbReference type="PANTHER" id="PTHR30519">
    <property type="entry name" value="5-METHYLTETRAHYDROPTEROYLTRIGLUTAMATE--HOMOCYSTEINE METHYLTRANSFERASE"/>
    <property type="match status" value="1"/>
</dbReference>
<evidence type="ECO:0000259" key="4">
    <source>
        <dbReference type="Pfam" id="PF01717"/>
    </source>
</evidence>
<keyword evidence="6" id="KW-0808">Transferase</keyword>
<name>A0A2A2HBP9_9EURY</name>
<feature type="domain" description="Cobalamin-independent methionine synthase MetE C-terminal/archaeal" evidence="4">
    <location>
        <begin position="4"/>
        <end position="319"/>
    </location>
</feature>
<keyword evidence="2" id="KW-0479">Metal-binding</keyword>
<comment type="caution">
    <text evidence="5">The sequence shown here is derived from an EMBL/GenBank/DDBJ whole genome shotgun (WGS) entry which is preliminary data.</text>
</comment>
<keyword evidence="3" id="KW-0862">Zinc</keyword>
<evidence type="ECO:0000313" key="5">
    <source>
        <dbReference type="EMBL" id="PAV06787.1"/>
    </source>
</evidence>
<organism evidence="5 7">
    <name type="scientific">Methanosphaera cuniculi</name>
    <dbReference type="NCBI Taxonomy" id="1077256"/>
    <lineage>
        <taxon>Archaea</taxon>
        <taxon>Methanobacteriati</taxon>
        <taxon>Methanobacteriota</taxon>
        <taxon>Methanomada group</taxon>
        <taxon>Methanobacteria</taxon>
        <taxon>Methanobacteriales</taxon>
        <taxon>Methanobacteriaceae</taxon>
        <taxon>Methanosphaera</taxon>
    </lineage>
</organism>
<dbReference type="RefSeq" id="WP_095609219.1">
    <property type="nucleotide sequence ID" value="NZ_LMVN01000026.1"/>
</dbReference>
<evidence type="ECO:0000313" key="7">
    <source>
        <dbReference type="Proteomes" id="UP000217528"/>
    </source>
</evidence>
<dbReference type="SUPFAM" id="SSF51726">
    <property type="entry name" value="UROD/MetE-like"/>
    <property type="match status" value="1"/>
</dbReference>
<keyword evidence="7" id="KW-1185">Reference proteome</keyword>
<gene>
    <name evidence="6" type="primary">metE</name>
    <name evidence="5" type="ORF">ASJ82_06470</name>
    <name evidence="6" type="ORF">MSCUN_02180</name>
</gene>
<dbReference type="Proteomes" id="UP000217528">
    <property type="component" value="Unassembled WGS sequence"/>
</dbReference>
<dbReference type="EMBL" id="LMVN01000026">
    <property type="protein sequence ID" value="PAV06787.1"/>
    <property type="molecule type" value="Genomic_DNA"/>
</dbReference>